<keyword evidence="3" id="KW-0961">Cell wall biogenesis/degradation</keyword>
<gene>
    <name evidence="3" type="primary">khpA</name>
    <name evidence="4" type="ORF">A2Z21_04145</name>
</gene>
<comment type="subcellular location">
    <subcellularLocation>
        <location evidence="3">Cytoplasm</location>
    </subcellularLocation>
</comment>
<name>A0A1F5UP21_FRAXR</name>
<organism evidence="4 5">
    <name type="scientific">Fraserbacteria sp. (strain RBG_16_55_9)</name>
    <dbReference type="NCBI Taxonomy" id="1817864"/>
    <lineage>
        <taxon>Bacteria</taxon>
        <taxon>Candidatus Fraseribacteriota</taxon>
    </lineage>
</organism>
<dbReference type="PANTHER" id="PTHR34654">
    <property type="entry name" value="UPF0109 PROTEIN SCO5592"/>
    <property type="match status" value="1"/>
</dbReference>
<keyword evidence="1 3" id="KW-0963">Cytoplasm</keyword>
<accession>A0A1F5UP21</accession>
<dbReference type="EMBL" id="MFGX01000125">
    <property type="protein sequence ID" value="OGF52896.1"/>
    <property type="molecule type" value="Genomic_DNA"/>
</dbReference>
<dbReference type="HAMAP" id="MF_00088">
    <property type="entry name" value="KhpA"/>
    <property type="match status" value="1"/>
</dbReference>
<keyword evidence="2 3" id="KW-0694">RNA-binding</keyword>
<evidence type="ECO:0000256" key="2">
    <source>
        <dbReference type="ARBA" id="ARBA00022884"/>
    </source>
</evidence>
<comment type="similarity">
    <text evidence="3">Belongs to the KhpA RNA-binding protein family.</text>
</comment>
<sequence>MRDLLAYLVHSLVDDPQRVQLDCVETLEVSIFYVRANRGDVGRILGKQGQTIEDIRRVMEAVAARLGREVIIDMVDQSKRRSGRRRSPASS</sequence>
<dbReference type="AlphaFoldDB" id="A0A1F5UP21"/>
<comment type="caution">
    <text evidence="4">The sequence shown here is derived from an EMBL/GenBank/DDBJ whole genome shotgun (WGS) entry which is preliminary data.</text>
</comment>
<dbReference type="Pfam" id="PF13083">
    <property type="entry name" value="KH_KhpA-B"/>
    <property type="match status" value="1"/>
</dbReference>
<evidence type="ECO:0000313" key="4">
    <source>
        <dbReference type="EMBL" id="OGF52896.1"/>
    </source>
</evidence>
<reference evidence="4 5" key="1">
    <citation type="journal article" date="2016" name="Nat. Commun.">
        <title>Thousands of microbial genomes shed light on interconnected biogeochemical processes in an aquifer system.</title>
        <authorList>
            <person name="Anantharaman K."/>
            <person name="Brown C.T."/>
            <person name="Hug L.A."/>
            <person name="Sharon I."/>
            <person name="Castelle C.J."/>
            <person name="Probst A.J."/>
            <person name="Thomas B.C."/>
            <person name="Singh A."/>
            <person name="Wilkins M.J."/>
            <person name="Karaoz U."/>
            <person name="Brodie E.L."/>
            <person name="Williams K.H."/>
            <person name="Hubbard S.S."/>
            <person name="Banfield J.F."/>
        </authorList>
    </citation>
    <scope>NUCLEOTIDE SEQUENCE [LARGE SCALE GENOMIC DNA]</scope>
    <source>
        <strain evidence="5">RBG_16_55_9</strain>
    </source>
</reference>
<dbReference type="CDD" id="cd22533">
    <property type="entry name" value="KH-II_YlqC-like"/>
    <property type="match status" value="1"/>
</dbReference>
<evidence type="ECO:0000256" key="1">
    <source>
        <dbReference type="ARBA" id="ARBA00022490"/>
    </source>
</evidence>
<dbReference type="GO" id="GO:0005737">
    <property type="term" value="C:cytoplasm"/>
    <property type="evidence" value="ECO:0007669"/>
    <property type="project" value="UniProtKB-SubCell"/>
</dbReference>
<dbReference type="GO" id="GO:0003723">
    <property type="term" value="F:RNA binding"/>
    <property type="evidence" value="ECO:0007669"/>
    <property type="project" value="UniProtKB-UniRule"/>
</dbReference>
<evidence type="ECO:0000256" key="3">
    <source>
        <dbReference type="HAMAP-Rule" id="MF_00088"/>
    </source>
</evidence>
<dbReference type="GO" id="GO:0071555">
    <property type="term" value="P:cell wall organization"/>
    <property type="evidence" value="ECO:0007669"/>
    <property type="project" value="UniProtKB-KW"/>
</dbReference>
<dbReference type="Proteomes" id="UP000179157">
    <property type="component" value="Unassembled WGS sequence"/>
</dbReference>
<comment type="function">
    <text evidence="3">A probable RNA chaperone. Forms a complex with KhpB which binds to cellular RNA and controls its expression. Plays a role in peptidoglycan (PG) homeostasis and cell length regulation.</text>
</comment>
<keyword evidence="3" id="KW-0133">Cell shape</keyword>
<comment type="subunit">
    <text evidence="3">Forms a complex with KhpB.</text>
</comment>
<keyword evidence="3" id="KW-0143">Chaperone</keyword>
<protein>
    <recommendedName>
        <fullName evidence="3">RNA-binding protein KhpA</fullName>
    </recommendedName>
    <alternativeName>
        <fullName evidence="3">KH-domain protein A</fullName>
    </alternativeName>
</protein>
<proteinExistence type="inferred from homology"/>
<dbReference type="STRING" id="1817864.A2Z21_04145"/>
<dbReference type="GO" id="GO:0009252">
    <property type="term" value="P:peptidoglycan biosynthetic process"/>
    <property type="evidence" value="ECO:0007669"/>
    <property type="project" value="UniProtKB-UniRule"/>
</dbReference>
<evidence type="ECO:0000313" key="5">
    <source>
        <dbReference type="Proteomes" id="UP000179157"/>
    </source>
</evidence>
<dbReference type="InterPro" id="IPR020627">
    <property type="entry name" value="KhpA"/>
</dbReference>
<dbReference type="GO" id="GO:0008360">
    <property type="term" value="P:regulation of cell shape"/>
    <property type="evidence" value="ECO:0007669"/>
    <property type="project" value="UniProtKB-KW"/>
</dbReference>
<dbReference type="PANTHER" id="PTHR34654:SF1">
    <property type="entry name" value="RNA-BINDING PROTEIN KHPA"/>
    <property type="match status" value="1"/>
</dbReference>